<comment type="subunit">
    <text evidence="10">Component of the ER-mitochondria encounter structure (ERMES) or MDM complex, composed of MMM1, MDM10, MDM12 and MDM34.</text>
</comment>
<evidence type="ECO:0000313" key="14">
    <source>
        <dbReference type="Proteomes" id="UP001345013"/>
    </source>
</evidence>
<evidence type="ECO:0000259" key="12">
    <source>
        <dbReference type="PROSITE" id="PS51847"/>
    </source>
</evidence>
<dbReference type="InterPro" id="IPR027536">
    <property type="entry name" value="MDM34"/>
</dbReference>
<comment type="domain">
    <text evidence="10">Lacks alpha-helical transmembrane segments, suggesting that it resides in the membrane via beta-sheet conformations similar to those predicted for other outer membrane proteins and porin.</text>
</comment>
<evidence type="ECO:0000313" key="13">
    <source>
        <dbReference type="EMBL" id="KAK5084027.1"/>
    </source>
</evidence>
<feature type="compositionally biased region" description="Basic residues" evidence="11">
    <location>
        <begin position="359"/>
        <end position="375"/>
    </location>
</feature>
<evidence type="ECO:0000256" key="11">
    <source>
        <dbReference type="SAM" id="MobiDB-lite"/>
    </source>
</evidence>
<proteinExistence type="inferred from homology"/>
<evidence type="ECO:0000256" key="4">
    <source>
        <dbReference type="ARBA" id="ARBA00022692"/>
    </source>
</evidence>
<feature type="region of interest" description="Disordered" evidence="11">
    <location>
        <begin position="341"/>
        <end position="553"/>
    </location>
</feature>
<evidence type="ECO:0000256" key="8">
    <source>
        <dbReference type="ARBA" id="ARBA00023128"/>
    </source>
</evidence>
<feature type="domain" description="SMP-LTD" evidence="12">
    <location>
        <begin position="1"/>
        <end position="208"/>
    </location>
</feature>
<keyword evidence="4 10" id="KW-0812">Transmembrane</keyword>
<keyword evidence="3 10" id="KW-1134">Transmembrane beta strand</keyword>
<reference evidence="13 14" key="1">
    <citation type="submission" date="2023-08" db="EMBL/GenBank/DDBJ databases">
        <title>Black Yeasts Isolated from many extreme environments.</title>
        <authorList>
            <person name="Coleine C."/>
            <person name="Stajich J.E."/>
            <person name="Selbmann L."/>
        </authorList>
    </citation>
    <scope>NUCLEOTIDE SEQUENCE [LARGE SCALE GENOMIC DNA]</scope>
    <source>
        <strain evidence="13 14">CCFEE 5885</strain>
    </source>
</reference>
<dbReference type="PANTHER" id="PTHR28185">
    <property type="entry name" value="MITOCHONDRIAL DISTRIBUTION AND MORPHOLOGY PROTEIN 34"/>
    <property type="match status" value="1"/>
</dbReference>
<dbReference type="InterPro" id="IPR031468">
    <property type="entry name" value="SMP_LBD"/>
</dbReference>
<evidence type="ECO:0000256" key="5">
    <source>
        <dbReference type="ARBA" id="ARBA00022787"/>
    </source>
</evidence>
<dbReference type="Pfam" id="PF26545">
    <property type="entry name" value="Mdm34_N"/>
    <property type="match status" value="1"/>
</dbReference>
<keyword evidence="7" id="KW-0446">Lipid-binding</keyword>
<comment type="caution">
    <text evidence="13">The sequence shown here is derived from an EMBL/GenBank/DDBJ whole genome shotgun (WGS) entry which is preliminary data.</text>
</comment>
<evidence type="ECO:0000256" key="3">
    <source>
        <dbReference type="ARBA" id="ARBA00022452"/>
    </source>
</evidence>
<feature type="compositionally biased region" description="Basic and acidic residues" evidence="11">
    <location>
        <begin position="523"/>
        <end position="535"/>
    </location>
</feature>
<keyword evidence="9 10" id="KW-0472">Membrane</keyword>
<feature type="compositionally biased region" description="Basic and acidic residues" evidence="11">
    <location>
        <begin position="500"/>
        <end position="514"/>
    </location>
</feature>
<comment type="function">
    <text evidence="10">Component of the ERMES/MDM complex, which serves as a molecular tether to connect the endoplasmic reticulum (ER) and mitochondria. Components of this complex are involved in the control of mitochondrial shape and protein biogenesis, and function in nonvesicular lipid trafficking between the ER and mitochondria. MDM34 is required for the interaction of the ER-resident membrane protein MMM1 and the outer mitochondrial membrane-resident beta-barrel protein MDM10.</text>
</comment>
<feature type="compositionally biased region" description="Polar residues" evidence="11">
    <location>
        <begin position="345"/>
        <end position="357"/>
    </location>
</feature>
<feature type="compositionally biased region" description="Acidic residues" evidence="11">
    <location>
        <begin position="212"/>
        <end position="221"/>
    </location>
</feature>
<keyword evidence="6" id="KW-0445">Lipid transport</keyword>
<dbReference type="InterPro" id="IPR058825">
    <property type="entry name" value="MDM34_N"/>
</dbReference>
<organism evidence="13 14">
    <name type="scientific">Lithohypha guttulata</name>
    <dbReference type="NCBI Taxonomy" id="1690604"/>
    <lineage>
        <taxon>Eukaryota</taxon>
        <taxon>Fungi</taxon>
        <taxon>Dikarya</taxon>
        <taxon>Ascomycota</taxon>
        <taxon>Pezizomycotina</taxon>
        <taxon>Eurotiomycetes</taxon>
        <taxon>Chaetothyriomycetidae</taxon>
        <taxon>Chaetothyriales</taxon>
        <taxon>Trichomeriaceae</taxon>
        <taxon>Lithohypha</taxon>
    </lineage>
</organism>
<dbReference type="PANTHER" id="PTHR28185:SF1">
    <property type="entry name" value="MITOCHONDRIAL DISTRIBUTION AND MORPHOLOGY PROTEIN 34"/>
    <property type="match status" value="1"/>
</dbReference>
<feature type="compositionally biased region" description="Polar residues" evidence="11">
    <location>
        <begin position="464"/>
        <end position="484"/>
    </location>
</feature>
<sequence>MAFNFNWAPLSGDPGFYKRAEELLTDAMNKNEKPAIIVDDIIVNELNLGDVPPDLEVVEISDIGVDKFRGTFKMSYAGNAFITIKTRVQANPLNTYLVTRPTYASPRPLAAAAGLTIPLQITLSDFKLSAIIILVFSRQKGLTIVFRNDPLESLKVSSTFDSIPFVANYLQEVIEGQLRTLFMDELPAIIHRMSLRLWVPEHKAIEERALMTEEDTQDELSVDPLASPPRDPVDSSGATLTPQEVAALSLDSHRDYHSLFSRKNLLRLATLTDSHRTLSLFTPNIRDAVFRAWTGPLERGEVPGSHASKTTTPALSRSQSYVGNIHKTAYTFDSSSHASLRPALHSQQSSLSVTSLGSHRLKPHGNRKRKKRVVNLRKSATTGEVEAISEDGSTVTDSTSVTGSTSDSPVVFSVPPGASSFEPTGDPVTPPRSPRFPASPLHQSQEATPQPHRRQRPPSHIDLNFTQPGSSSVNHEASSPSWTGDATIRPRRAQRRVVKLNREQQHDQDSDETPRASMILPEQRPRQQSHHDLSEHAYQGPPVTHVPHSPQPYMSRKAALPELSTAGPSQPATLPNFLSFITDSSNSQSIAERAWMMKMAAEVARRYEDERTKGRFGAPSTPSANGEDNPPPAYAR</sequence>
<feature type="compositionally biased region" description="Basic residues" evidence="11">
    <location>
        <begin position="489"/>
        <end position="499"/>
    </location>
</feature>
<evidence type="ECO:0000256" key="10">
    <source>
        <dbReference type="HAMAP-Rule" id="MF_03105"/>
    </source>
</evidence>
<feature type="compositionally biased region" description="Low complexity" evidence="11">
    <location>
        <begin position="391"/>
        <end position="408"/>
    </location>
</feature>
<dbReference type="CDD" id="cd21673">
    <property type="entry name" value="SMP_Mdm34"/>
    <property type="match status" value="1"/>
</dbReference>
<feature type="region of interest" description="Disordered" evidence="11">
    <location>
        <begin position="605"/>
        <end position="636"/>
    </location>
</feature>
<accession>A0ABR0K465</accession>
<feature type="region of interest" description="Disordered" evidence="11">
    <location>
        <begin position="212"/>
        <end position="238"/>
    </location>
</feature>
<comment type="subcellular location">
    <subcellularLocation>
        <location evidence="1">Membrane</location>
    </subcellularLocation>
    <subcellularLocation>
        <location evidence="10">Mitochondrion outer membrane</location>
        <topology evidence="10">Multi-pass membrane protein</topology>
    </subcellularLocation>
    <text evidence="10">The ERMES/MDM complex localizes to a few discrete foci (around 10 per single cell), that represent mitochondria-endoplasmic reticulum junctions. These foci are often found next to mtDNA nucleoids.</text>
</comment>
<evidence type="ECO:0000256" key="1">
    <source>
        <dbReference type="ARBA" id="ARBA00004370"/>
    </source>
</evidence>
<evidence type="ECO:0000256" key="6">
    <source>
        <dbReference type="ARBA" id="ARBA00023055"/>
    </source>
</evidence>
<protein>
    <recommendedName>
        <fullName evidence="10">Mitochondrial distribution and morphology protein 34</fullName>
    </recommendedName>
</protein>
<keyword evidence="2" id="KW-0813">Transport</keyword>
<keyword evidence="5 10" id="KW-1000">Mitochondrion outer membrane</keyword>
<gene>
    <name evidence="10 13" type="primary">MDM34</name>
    <name evidence="13" type="ORF">LTR24_007658</name>
</gene>
<evidence type="ECO:0000256" key="7">
    <source>
        <dbReference type="ARBA" id="ARBA00023121"/>
    </source>
</evidence>
<dbReference type="HAMAP" id="MF_03105">
    <property type="entry name" value="Mdm34"/>
    <property type="match status" value="1"/>
</dbReference>
<dbReference type="Proteomes" id="UP001345013">
    <property type="component" value="Unassembled WGS sequence"/>
</dbReference>
<evidence type="ECO:0000256" key="9">
    <source>
        <dbReference type="ARBA" id="ARBA00023136"/>
    </source>
</evidence>
<evidence type="ECO:0000256" key="2">
    <source>
        <dbReference type="ARBA" id="ARBA00022448"/>
    </source>
</evidence>
<comment type="similarity">
    <text evidence="10">Belongs to the MDM34 family.</text>
</comment>
<keyword evidence="14" id="KW-1185">Reference proteome</keyword>
<dbReference type="PROSITE" id="PS51847">
    <property type="entry name" value="SMP"/>
    <property type="match status" value="1"/>
</dbReference>
<dbReference type="EMBL" id="JAVRRG010000118">
    <property type="protein sequence ID" value="KAK5084027.1"/>
    <property type="molecule type" value="Genomic_DNA"/>
</dbReference>
<name>A0ABR0K465_9EURO</name>
<keyword evidence="8 10" id="KW-0496">Mitochondrion</keyword>